<reference evidence="1 2" key="1">
    <citation type="submission" date="2023-01" db="EMBL/GenBank/DDBJ databases">
        <authorList>
            <person name="Whitehead M."/>
        </authorList>
    </citation>
    <scope>NUCLEOTIDE SEQUENCE [LARGE SCALE GENOMIC DNA]</scope>
</reference>
<sequence length="68" mass="8285">MRWKWKGYKLIYILGQNSNLVRRKTNCLVFFRSVWGDRLELERCRLEEVFDGEEPDFKFYDSKTTESG</sequence>
<dbReference type="Proteomes" id="UP001160148">
    <property type="component" value="Unassembled WGS sequence"/>
</dbReference>
<accession>A0AAV0VMF6</accession>
<name>A0AAV0VMF6_9HEMI</name>
<evidence type="ECO:0000313" key="1">
    <source>
        <dbReference type="EMBL" id="CAI6345507.1"/>
    </source>
</evidence>
<dbReference type="AlphaFoldDB" id="A0AAV0VMF6"/>
<organism evidence="1 2">
    <name type="scientific">Macrosiphum euphorbiae</name>
    <name type="common">potato aphid</name>
    <dbReference type="NCBI Taxonomy" id="13131"/>
    <lineage>
        <taxon>Eukaryota</taxon>
        <taxon>Metazoa</taxon>
        <taxon>Ecdysozoa</taxon>
        <taxon>Arthropoda</taxon>
        <taxon>Hexapoda</taxon>
        <taxon>Insecta</taxon>
        <taxon>Pterygota</taxon>
        <taxon>Neoptera</taxon>
        <taxon>Paraneoptera</taxon>
        <taxon>Hemiptera</taxon>
        <taxon>Sternorrhyncha</taxon>
        <taxon>Aphidomorpha</taxon>
        <taxon>Aphidoidea</taxon>
        <taxon>Aphididae</taxon>
        <taxon>Macrosiphini</taxon>
        <taxon>Macrosiphum</taxon>
    </lineage>
</organism>
<protein>
    <submittedName>
        <fullName evidence="1">Uncharacterized protein</fullName>
    </submittedName>
</protein>
<comment type="caution">
    <text evidence="1">The sequence shown here is derived from an EMBL/GenBank/DDBJ whole genome shotgun (WGS) entry which is preliminary data.</text>
</comment>
<evidence type="ECO:0000313" key="2">
    <source>
        <dbReference type="Proteomes" id="UP001160148"/>
    </source>
</evidence>
<dbReference type="EMBL" id="CARXXK010000001">
    <property type="protein sequence ID" value="CAI6345507.1"/>
    <property type="molecule type" value="Genomic_DNA"/>
</dbReference>
<keyword evidence="2" id="KW-1185">Reference proteome</keyword>
<gene>
    <name evidence="1" type="ORF">MEUPH1_LOCUS2510</name>
</gene>
<proteinExistence type="predicted"/>